<keyword evidence="1" id="KW-0472">Membrane</keyword>
<proteinExistence type="predicted"/>
<gene>
    <name evidence="2" type="ORF">METZ01_LOCUS226284</name>
</gene>
<accession>A0A382GE02</accession>
<evidence type="ECO:0000256" key="1">
    <source>
        <dbReference type="SAM" id="Phobius"/>
    </source>
</evidence>
<reference evidence="2" key="1">
    <citation type="submission" date="2018-05" db="EMBL/GenBank/DDBJ databases">
        <authorList>
            <person name="Lanie J.A."/>
            <person name="Ng W.-L."/>
            <person name="Kazmierczak K.M."/>
            <person name="Andrzejewski T.M."/>
            <person name="Davidsen T.M."/>
            <person name="Wayne K.J."/>
            <person name="Tettelin H."/>
            <person name="Glass J.I."/>
            <person name="Rusch D."/>
            <person name="Podicherti R."/>
            <person name="Tsui H.-C.T."/>
            <person name="Winkler M.E."/>
        </authorList>
    </citation>
    <scope>NUCLEOTIDE SEQUENCE</scope>
</reference>
<sequence>YGSPTDISTQWIYLMAMNIGFGYTAWIAQSIVPVIVMHVVMNVLFPVSQYLWGPFALGELAAPGITIIAVLAIGLTAAAIWLARDATAPA</sequence>
<keyword evidence="1" id="KW-1133">Transmembrane helix</keyword>
<organism evidence="2">
    <name type="scientific">marine metagenome</name>
    <dbReference type="NCBI Taxonomy" id="408172"/>
    <lineage>
        <taxon>unclassified sequences</taxon>
        <taxon>metagenomes</taxon>
        <taxon>ecological metagenomes</taxon>
    </lineage>
</organism>
<evidence type="ECO:0000313" key="2">
    <source>
        <dbReference type="EMBL" id="SVB73430.1"/>
    </source>
</evidence>
<feature type="transmembrane region" description="Helical" evidence="1">
    <location>
        <begin position="60"/>
        <end position="83"/>
    </location>
</feature>
<name>A0A382GE02_9ZZZZ</name>
<protein>
    <recommendedName>
        <fullName evidence="3">CPBP family intramembrane metalloprotease</fullName>
    </recommendedName>
</protein>
<feature type="transmembrane region" description="Helical" evidence="1">
    <location>
        <begin position="12"/>
        <end position="40"/>
    </location>
</feature>
<dbReference type="AlphaFoldDB" id="A0A382GE02"/>
<dbReference type="EMBL" id="UINC01055019">
    <property type="protein sequence ID" value="SVB73430.1"/>
    <property type="molecule type" value="Genomic_DNA"/>
</dbReference>
<keyword evidence="1" id="KW-0812">Transmembrane</keyword>
<feature type="non-terminal residue" evidence="2">
    <location>
        <position position="1"/>
    </location>
</feature>
<evidence type="ECO:0008006" key="3">
    <source>
        <dbReference type="Google" id="ProtNLM"/>
    </source>
</evidence>